<dbReference type="Gene3D" id="1.10.10.60">
    <property type="entry name" value="Homeodomain-like"/>
    <property type="match status" value="2"/>
</dbReference>
<evidence type="ECO:0000313" key="6">
    <source>
        <dbReference type="Proteomes" id="UP001176478"/>
    </source>
</evidence>
<gene>
    <name evidence="5" type="ORF">Q5E86_16410</name>
</gene>
<keyword evidence="6" id="KW-1185">Reference proteome</keyword>
<keyword evidence="3" id="KW-0804">Transcription</keyword>
<reference evidence="5" key="1">
    <citation type="submission" date="2023-07" db="EMBL/GenBank/DDBJ databases">
        <authorList>
            <person name="Yang W."/>
            <person name="Chen J."/>
            <person name="Ji P."/>
            <person name="Hu F."/>
        </authorList>
    </citation>
    <scope>NUCLEOTIDE SEQUENCE</scope>
    <source>
        <strain evidence="5">CRE-138-0111</strain>
    </source>
</reference>
<sequence length="141" mass="16556">MYKEITVPYQGKYTVFQSTVVNEILVWIEMNLTNRLLLDDIALKSGYTKWHLQRVFRKVVGIPLGEYIRRRRICEAAKDLCTTDLQVIDIALKYQFDSQQSFAKRFRAYLGTSPSIYRISGESQNDPLLLEPKVAWYAIWK</sequence>
<name>A0ABT9AVR4_9GAMM</name>
<keyword evidence="2" id="KW-0238">DNA-binding</keyword>
<dbReference type="PRINTS" id="PR00032">
    <property type="entry name" value="HTHARAC"/>
</dbReference>
<dbReference type="PROSITE" id="PS00041">
    <property type="entry name" value="HTH_ARAC_FAMILY_1"/>
    <property type="match status" value="1"/>
</dbReference>
<dbReference type="SMART" id="SM00342">
    <property type="entry name" value="HTH_ARAC"/>
    <property type="match status" value="1"/>
</dbReference>
<dbReference type="Pfam" id="PF12833">
    <property type="entry name" value="HTH_18"/>
    <property type="match status" value="1"/>
</dbReference>
<evidence type="ECO:0000256" key="2">
    <source>
        <dbReference type="ARBA" id="ARBA00023125"/>
    </source>
</evidence>
<comment type="caution">
    <text evidence="5">The sequence shown here is derived from an EMBL/GenBank/DDBJ whole genome shotgun (WGS) entry which is preliminary data.</text>
</comment>
<dbReference type="PANTHER" id="PTHR47504">
    <property type="entry name" value="RIGHT ORIGIN-BINDING PROTEIN"/>
    <property type="match status" value="1"/>
</dbReference>
<dbReference type="PANTHER" id="PTHR47504:SF5">
    <property type="entry name" value="RIGHT ORIGIN-BINDING PROTEIN"/>
    <property type="match status" value="1"/>
</dbReference>
<organism evidence="5 6">
    <name type="scientific">Providencia huashanensis</name>
    <dbReference type="NCBI Taxonomy" id="3037798"/>
    <lineage>
        <taxon>Bacteria</taxon>
        <taxon>Pseudomonadati</taxon>
        <taxon>Pseudomonadota</taxon>
        <taxon>Gammaproteobacteria</taxon>
        <taxon>Enterobacterales</taxon>
        <taxon>Morganellaceae</taxon>
        <taxon>Providencia</taxon>
    </lineage>
</organism>
<evidence type="ECO:0000259" key="4">
    <source>
        <dbReference type="PROSITE" id="PS01124"/>
    </source>
</evidence>
<evidence type="ECO:0000256" key="3">
    <source>
        <dbReference type="ARBA" id="ARBA00023163"/>
    </source>
</evidence>
<feature type="domain" description="HTH araC/xylS-type" evidence="4">
    <location>
        <begin position="22"/>
        <end position="120"/>
    </location>
</feature>
<dbReference type="InterPro" id="IPR018062">
    <property type="entry name" value="HTH_AraC-typ_CS"/>
</dbReference>
<dbReference type="PROSITE" id="PS01124">
    <property type="entry name" value="HTH_ARAC_FAMILY_2"/>
    <property type="match status" value="1"/>
</dbReference>
<dbReference type="InterPro" id="IPR020449">
    <property type="entry name" value="Tscrpt_reg_AraC-type_HTH"/>
</dbReference>
<proteinExistence type="predicted"/>
<evidence type="ECO:0000256" key="1">
    <source>
        <dbReference type="ARBA" id="ARBA00023015"/>
    </source>
</evidence>
<dbReference type="Proteomes" id="UP001176478">
    <property type="component" value="Unassembled WGS sequence"/>
</dbReference>
<evidence type="ECO:0000313" key="5">
    <source>
        <dbReference type="EMBL" id="MDO7857902.1"/>
    </source>
</evidence>
<dbReference type="SUPFAM" id="SSF46689">
    <property type="entry name" value="Homeodomain-like"/>
    <property type="match status" value="2"/>
</dbReference>
<dbReference type="InterPro" id="IPR009057">
    <property type="entry name" value="Homeodomain-like_sf"/>
</dbReference>
<dbReference type="InterPro" id="IPR050959">
    <property type="entry name" value="MarA-like"/>
</dbReference>
<dbReference type="EMBL" id="JAUQTG010000010">
    <property type="protein sequence ID" value="MDO7857902.1"/>
    <property type="molecule type" value="Genomic_DNA"/>
</dbReference>
<accession>A0ABT9AVR4</accession>
<keyword evidence="1" id="KW-0805">Transcription regulation</keyword>
<dbReference type="InterPro" id="IPR018060">
    <property type="entry name" value="HTH_AraC"/>
</dbReference>
<reference evidence="5" key="2">
    <citation type="journal article" date="2024" name="Int. J. Antimicrob. Agents">
        <title>Identification of a novel Providencia species showing multi-drug-resistant in three patients with hospital-acquired infection.</title>
        <authorList>
            <person name="Yang W."/>
            <person name="Chen J."/>
            <person name="Yang F."/>
            <person name="Ji P."/>
            <person name="Shen S."/>
            <person name="Yin D."/>
            <person name="Hu F."/>
        </authorList>
    </citation>
    <scope>NUCLEOTIDE SEQUENCE</scope>
    <source>
        <strain evidence="5">CRE-138-0111</strain>
    </source>
</reference>
<protein>
    <submittedName>
        <fullName evidence="5">Helix-turn-helix domain-containing protein</fullName>
    </submittedName>
</protein>